<accession>A0A6M3ISY4</accession>
<evidence type="ECO:0000313" key="1">
    <source>
        <dbReference type="EMBL" id="QJA60616.1"/>
    </source>
</evidence>
<protein>
    <submittedName>
        <fullName evidence="1">Uncharacterized protein</fullName>
    </submittedName>
</protein>
<reference evidence="1" key="1">
    <citation type="submission" date="2020-03" db="EMBL/GenBank/DDBJ databases">
        <title>The deep terrestrial virosphere.</title>
        <authorList>
            <person name="Holmfeldt K."/>
            <person name="Nilsson E."/>
            <person name="Simone D."/>
            <person name="Lopez-Fernandez M."/>
            <person name="Wu X."/>
            <person name="de Brujin I."/>
            <person name="Lundin D."/>
            <person name="Andersson A."/>
            <person name="Bertilsson S."/>
            <person name="Dopson M."/>
        </authorList>
    </citation>
    <scope>NUCLEOTIDE SEQUENCE</scope>
    <source>
        <strain evidence="1">MM415B01087</strain>
    </source>
</reference>
<dbReference type="AlphaFoldDB" id="A0A6M3ISY4"/>
<name>A0A6M3ISY4_9ZZZZ</name>
<proteinExistence type="predicted"/>
<organism evidence="1">
    <name type="scientific">viral metagenome</name>
    <dbReference type="NCBI Taxonomy" id="1070528"/>
    <lineage>
        <taxon>unclassified sequences</taxon>
        <taxon>metagenomes</taxon>
        <taxon>organismal metagenomes</taxon>
    </lineage>
</organism>
<dbReference type="EMBL" id="MT141415">
    <property type="protein sequence ID" value="QJA60616.1"/>
    <property type="molecule type" value="Genomic_DNA"/>
</dbReference>
<sequence>MKFIFCDECKDIVHMYPKEIKECVCGKYCGKYLDDFITIVVNGKPLIVGIDNNSFKTAIDRAEYTRCNYENYVVYYFTGWVPSKPGEIIFVDNKEDVINFSNDFDTGIKNKYEWKEKKDEKNDILC</sequence>
<gene>
    <name evidence="1" type="ORF">MM415B01087_0010</name>
</gene>